<keyword evidence="2" id="KW-1133">Transmembrane helix</keyword>
<keyword evidence="1" id="KW-1015">Disulfide bond</keyword>
<sequence>MNGHSTPKTLLWTLSLICSKLITFKLLIIHFIFNFDIGISLRLVMLEVPSPSYAGESIELSCIYELEQDKLYSVKWYKNDVEFYRVDLAKSGMNSVFLKFIDINTAGLYRCEVSAEAPSFVTAEGEKELQVTVLPLSGPQIIGVQPSYKVGDEVNLTCISAKSKPFSTLRWHINNKEVKNDEYHISNASHVIHDDNLETSSTRLRFVALDKHFKSGIIRVKCTSTVIRMHTMSNEIILRTEIPMTSDKYLDNYLSETLSQIPNDGGQSYRQRKQQSLPFIIIISMTIVKIATIIF</sequence>
<dbReference type="PANTHER" id="PTHR21261">
    <property type="entry name" value="BEAT PROTEIN"/>
    <property type="match status" value="1"/>
</dbReference>
<evidence type="ECO:0000256" key="1">
    <source>
        <dbReference type="ARBA" id="ARBA00023157"/>
    </source>
</evidence>
<reference evidence="4" key="2">
    <citation type="journal article" date="2022" name="Res Sq">
        <title>Comparative Genomics Reveals Insights into the Divergent Evolution of Astigmatic Mites and Household Pest Adaptations.</title>
        <authorList>
            <person name="Xiong Q."/>
            <person name="Wan A.T.-Y."/>
            <person name="Liu X.-Y."/>
            <person name="Fung C.S.-H."/>
            <person name="Xiao X."/>
            <person name="Malainual N."/>
            <person name="Hou J."/>
            <person name="Wang L."/>
            <person name="Wang M."/>
            <person name="Yang K."/>
            <person name="Cui Y."/>
            <person name="Leung E."/>
            <person name="Nong W."/>
            <person name="Shin S.-K."/>
            <person name="Au S."/>
            <person name="Jeong K.Y."/>
            <person name="Chew F.T."/>
            <person name="Hui J."/>
            <person name="Leung T.F."/>
            <person name="Tungtrongchitr A."/>
            <person name="Zhong N."/>
            <person name="Liu Z."/>
            <person name="Tsui S."/>
        </authorList>
    </citation>
    <scope>NUCLEOTIDE SEQUENCE</scope>
    <source>
        <strain evidence="4">Derf</strain>
        <tissue evidence="4">Whole organism</tissue>
    </source>
</reference>
<feature type="domain" description="Ig-like" evidence="3">
    <location>
        <begin position="55"/>
        <end position="122"/>
    </location>
</feature>
<protein>
    <recommendedName>
        <fullName evidence="3">Ig-like domain-containing protein</fullName>
    </recommendedName>
</protein>
<accession>A0A922L7B4</accession>
<keyword evidence="5" id="KW-1185">Reference proteome</keyword>
<dbReference type="Pfam" id="PF08205">
    <property type="entry name" value="C2-set_2"/>
    <property type="match status" value="1"/>
</dbReference>
<dbReference type="AlphaFoldDB" id="A0A922L7B4"/>
<organism evidence="4 5">
    <name type="scientific">Dermatophagoides farinae</name>
    <name type="common">American house dust mite</name>
    <dbReference type="NCBI Taxonomy" id="6954"/>
    <lineage>
        <taxon>Eukaryota</taxon>
        <taxon>Metazoa</taxon>
        <taxon>Ecdysozoa</taxon>
        <taxon>Arthropoda</taxon>
        <taxon>Chelicerata</taxon>
        <taxon>Arachnida</taxon>
        <taxon>Acari</taxon>
        <taxon>Acariformes</taxon>
        <taxon>Sarcoptiformes</taxon>
        <taxon>Astigmata</taxon>
        <taxon>Psoroptidia</taxon>
        <taxon>Analgoidea</taxon>
        <taxon>Pyroglyphidae</taxon>
        <taxon>Dermatophagoidinae</taxon>
        <taxon>Dermatophagoides</taxon>
    </lineage>
</organism>
<reference evidence="4" key="1">
    <citation type="submission" date="2013-05" db="EMBL/GenBank/DDBJ databases">
        <authorList>
            <person name="Yim A.K.Y."/>
            <person name="Chan T.F."/>
            <person name="Ji K.M."/>
            <person name="Liu X.Y."/>
            <person name="Zhou J.W."/>
            <person name="Li R.Q."/>
            <person name="Yang K.Y."/>
            <person name="Li J."/>
            <person name="Li M."/>
            <person name="Law P.T.W."/>
            <person name="Wu Y.L."/>
            <person name="Cai Z.L."/>
            <person name="Qin H."/>
            <person name="Bao Y."/>
            <person name="Leung R.K.K."/>
            <person name="Ng P.K.S."/>
            <person name="Zou J."/>
            <person name="Zhong X.J."/>
            <person name="Ran P.X."/>
            <person name="Zhong N.S."/>
            <person name="Liu Z.G."/>
            <person name="Tsui S.K.W."/>
        </authorList>
    </citation>
    <scope>NUCLEOTIDE SEQUENCE</scope>
    <source>
        <strain evidence="4">Derf</strain>
        <tissue evidence="4">Whole organism</tissue>
    </source>
</reference>
<dbReference type="InterPro" id="IPR007110">
    <property type="entry name" value="Ig-like_dom"/>
</dbReference>
<gene>
    <name evidence="4" type="ORF">DERF_006085</name>
</gene>
<keyword evidence="2" id="KW-0472">Membrane</keyword>
<dbReference type="PROSITE" id="PS50835">
    <property type="entry name" value="IG_LIKE"/>
    <property type="match status" value="1"/>
</dbReference>
<dbReference type="InterPro" id="IPR013162">
    <property type="entry name" value="CD80_C2-set"/>
</dbReference>
<dbReference type="Gene3D" id="2.60.40.10">
    <property type="entry name" value="Immunoglobulins"/>
    <property type="match status" value="2"/>
</dbReference>
<dbReference type="Proteomes" id="UP000790347">
    <property type="component" value="Unassembled WGS sequence"/>
</dbReference>
<dbReference type="InterPro" id="IPR013783">
    <property type="entry name" value="Ig-like_fold"/>
</dbReference>
<evidence type="ECO:0000313" key="5">
    <source>
        <dbReference type="Proteomes" id="UP000790347"/>
    </source>
</evidence>
<comment type="caution">
    <text evidence="4">The sequence shown here is derived from an EMBL/GenBank/DDBJ whole genome shotgun (WGS) entry which is preliminary data.</text>
</comment>
<dbReference type="InterPro" id="IPR036179">
    <property type="entry name" value="Ig-like_dom_sf"/>
</dbReference>
<dbReference type="SUPFAM" id="SSF48726">
    <property type="entry name" value="Immunoglobulin"/>
    <property type="match status" value="2"/>
</dbReference>
<dbReference type="EMBL" id="ASGP02000002">
    <property type="protein sequence ID" value="KAH9522519.1"/>
    <property type="molecule type" value="Genomic_DNA"/>
</dbReference>
<dbReference type="PANTHER" id="PTHR21261:SF15">
    <property type="entry name" value="BEATEN PATH IIIA, ISOFORM D-RELATED"/>
    <property type="match status" value="1"/>
</dbReference>
<evidence type="ECO:0000313" key="4">
    <source>
        <dbReference type="EMBL" id="KAH9522519.1"/>
    </source>
</evidence>
<keyword evidence="2" id="KW-0812">Transmembrane</keyword>
<name>A0A922L7B4_DERFA</name>
<proteinExistence type="predicted"/>
<evidence type="ECO:0000256" key="2">
    <source>
        <dbReference type="SAM" id="Phobius"/>
    </source>
</evidence>
<feature type="transmembrane region" description="Helical" evidence="2">
    <location>
        <begin position="277"/>
        <end position="294"/>
    </location>
</feature>
<feature type="transmembrane region" description="Helical" evidence="2">
    <location>
        <begin position="12"/>
        <end position="33"/>
    </location>
</feature>
<evidence type="ECO:0000259" key="3">
    <source>
        <dbReference type="PROSITE" id="PS50835"/>
    </source>
</evidence>